<evidence type="ECO:0000256" key="3">
    <source>
        <dbReference type="ARBA" id="ARBA00023136"/>
    </source>
</evidence>
<dbReference type="PROSITE" id="PS50850">
    <property type="entry name" value="MFS"/>
    <property type="match status" value="1"/>
</dbReference>
<name>A0ABV7LZF1_9GAMM</name>
<feature type="transmembrane region" description="Helical" evidence="4">
    <location>
        <begin position="255"/>
        <end position="273"/>
    </location>
</feature>
<organism evidence="6 7">
    <name type="scientific">Modicisalibacter luteus</name>
    <dbReference type="NCBI Taxonomy" id="453962"/>
    <lineage>
        <taxon>Bacteria</taxon>
        <taxon>Pseudomonadati</taxon>
        <taxon>Pseudomonadota</taxon>
        <taxon>Gammaproteobacteria</taxon>
        <taxon>Oceanospirillales</taxon>
        <taxon>Halomonadaceae</taxon>
        <taxon>Modicisalibacter</taxon>
    </lineage>
</organism>
<feature type="domain" description="Major facilitator superfamily (MFS) profile" evidence="5">
    <location>
        <begin position="215"/>
        <end position="406"/>
    </location>
</feature>
<dbReference type="InterPro" id="IPR011701">
    <property type="entry name" value="MFS"/>
</dbReference>
<dbReference type="RefSeq" id="WP_019019014.1">
    <property type="nucleotide sequence ID" value="NZ_BMXD01000005.1"/>
</dbReference>
<feature type="transmembrane region" description="Helical" evidence="4">
    <location>
        <begin position="282"/>
        <end position="301"/>
    </location>
</feature>
<feature type="transmembrane region" description="Helical" evidence="4">
    <location>
        <begin position="75"/>
        <end position="94"/>
    </location>
</feature>
<evidence type="ECO:0000256" key="2">
    <source>
        <dbReference type="ARBA" id="ARBA00022989"/>
    </source>
</evidence>
<feature type="transmembrane region" description="Helical" evidence="4">
    <location>
        <begin position="44"/>
        <end position="63"/>
    </location>
</feature>
<keyword evidence="3 4" id="KW-0472">Membrane</keyword>
<feature type="transmembrane region" description="Helical" evidence="4">
    <location>
        <begin position="349"/>
        <end position="368"/>
    </location>
</feature>
<dbReference type="PANTHER" id="PTHR23534">
    <property type="entry name" value="MFS PERMEASE"/>
    <property type="match status" value="1"/>
</dbReference>
<keyword evidence="2 4" id="KW-1133">Transmembrane helix</keyword>
<feature type="transmembrane region" description="Helical" evidence="4">
    <location>
        <begin position="307"/>
        <end position="328"/>
    </location>
</feature>
<feature type="transmembrane region" description="Helical" evidence="4">
    <location>
        <begin position="215"/>
        <end position="235"/>
    </location>
</feature>
<gene>
    <name evidence="6" type="ORF">ACFOEI_06280</name>
</gene>
<feature type="transmembrane region" description="Helical" evidence="4">
    <location>
        <begin position="166"/>
        <end position="186"/>
    </location>
</feature>
<dbReference type="InterPro" id="IPR020846">
    <property type="entry name" value="MFS_dom"/>
</dbReference>
<evidence type="ECO:0000259" key="5">
    <source>
        <dbReference type="PROSITE" id="PS50850"/>
    </source>
</evidence>
<dbReference type="SUPFAM" id="SSF103473">
    <property type="entry name" value="MFS general substrate transporter"/>
    <property type="match status" value="1"/>
</dbReference>
<comment type="caution">
    <text evidence="6">The sequence shown here is derived from an EMBL/GenBank/DDBJ whole genome shotgun (WGS) entry which is preliminary data.</text>
</comment>
<dbReference type="Proteomes" id="UP001595640">
    <property type="component" value="Unassembled WGS sequence"/>
</dbReference>
<evidence type="ECO:0000313" key="7">
    <source>
        <dbReference type="Proteomes" id="UP001595640"/>
    </source>
</evidence>
<feature type="transmembrane region" description="Helical" evidence="4">
    <location>
        <begin position="100"/>
        <end position="123"/>
    </location>
</feature>
<sequence length="406" mass="41850">MSLLLRHPPILRLFLAQALYWSCAMIGILLTSLAGLALAPRESLATLPLALLMLGNLLAIQPLSQLMQRQGRRRGFQFGALAGVIGGLICALGIGQASFLLLCLGSMTLGIYQASAMYYRFAAVESVDVAFQGRATAYVIGGGVVAALIAPSLGSLSRHALATPYLGAYLLIAILALIALGILSGIPGNPVSSVSSVSSATSAPRVSRRQLLSRPIVRAAILTTAIGHGLMILVMNATPLAMSLHGLSLDASGQVIQWHMLGMFLPAFIAGPLTDRLGSRRVACIGACLLACSAAIALAGLDWAHFLLSSCLLGVGWNLMLVAGITLLGRGHTLAERASAQGLMELSNGSVAAVMSFASGALVTTLGWTAVNVGLLPFVALALIVQLGSTNRVPASGSASRPDPAE</sequence>
<feature type="transmembrane region" description="Helical" evidence="4">
    <location>
        <begin position="135"/>
        <end position="154"/>
    </location>
</feature>
<dbReference type="PANTHER" id="PTHR23534:SF1">
    <property type="entry name" value="MAJOR FACILITATOR SUPERFAMILY PROTEIN"/>
    <property type="match status" value="1"/>
</dbReference>
<evidence type="ECO:0000256" key="1">
    <source>
        <dbReference type="ARBA" id="ARBA00022692"/>
    </source>
</evidence>
<evidence type="ECO:0000313" key="6">
    <source>
        <dbReference type="EMBL" id="MFC3291670.1"/>
    </source>
</evidence>
<dbReference type="Gene3D" id="1.20.1250.20">
    <property type="entry name" value="MFS general substrate transporter like domains"/>
    <property type="match status" value="1"/>
</dbReference>
<feature type="transmembrane region" description="Helical" evidence="4">
    <location>
        <begin position="12"/>
        <end position="38"/>
    </location>
</feature>
<protein>
    <submittedName>
        <fullName evidence="6">MFS transporter</fullName>
    </submittedName>
</protein>
<proteinExistence type="predicted"/>
<dbReference type="InterPro" id="IPR036259">
    <property type="entry name" value="MFS_trans_sf"/>
</dbReference>
<accession>A0ABV7LZF1</accession>
<dbReference type="Pfam" id="PF07690">
    <property type="entry name" value="MFS_1"/>
    <property type="match status" value="1"/>
</dbReference>
<reference evidence="7" key="1">
    <citation type="journal article" date="2019" name="Int. J. Syst. Evol. Microbiol.">
        <title>The Global Catalogue of Microorganisms (GCM) 10K type strain sequencing project: providing services to taxonomists for standard genome sequencing and annotation.</title>
        <authorList>
            <consortium name="The Broad Institute Genomics Platform"/>
            <consortium name="The Broad Institute Genome Sequencing Center for Infectious Disease"/>
            <person name="Wu L."/>
            <person name="Ma J."/>
        </authorList>
    </citation>
    <scope>NUCLEOTIDE SEQUENCE [LARGE SCALE GENOMIC DNA]</scope>
    <source>
        <strain evidence="7">KCTC 12847</strain>
    </source>
</reference>
<keyword evidence="1 4" id="KW-0812">Transmembrane</keyword>
<dbReference type="EMBL" id="JBHRUH010000011">
    <property type="protein sequence ID" value="MFC3291670.1"/>
    <property type="molecule type" value="Genomic_DNA"/>
</dbReference>
<keyword evidence="7" id="KW-1185">Reference proteome</keyword>
<evidence type="ECO:0000256" key="4">
    <source>
        <dbReference type="SAM" id="Phobius"/>
    </source>
</evidence>